<feature type="binding site" evidence="14">
    <location>
        <position position="43"/>
    </location>
    <ligand>
        <name>Mg(2+)</name>
        <dbReference type="ChEBI" id="CHEBI:18420"/>
        <label>1</label>
    </ligand>
</feature>
<comment type="cofactor">
    <cofactor evidence="2">
        <name>Mn(2+)</name>
        <dbReference type="ChEBI" id="CHEBI:29035"/>
    </cofactor>
</comment>
<accession>M7P1Z9</accession>
<dbReference type="UniPathway" id="UPA00275">
    <property type="reaction ID" value="UER00399"/>
</dbReference>
<dbReference type="GO" id="GO:0008686">
    <property type="term" value="F:3,4-dihydroxy-2-butanone-4-phosphate synthase activity"/>
    <property type="evidence" value="ECO:0007669"/>
    <property type="project" value="UniProtKB-UniRule"/>
</dbReference>
<evidence type="ECO:0000256" key="1">
    <source>
        <dbReference type="ARBA" id="ARBA00000141"/>
    </source>
</evidence>
<evidence type="ECO:0000256" key="7">
    <source>
        <dbReference type="ARBA" id="ARBA00012153"/>
    </source>
</evidence>
<feature type="binding site" evidence="14">
    <location>
        <position position="47"/>
    </location>
    <ligand>
        <name>D-ribulose 5-phosphate</name>
        <dbReference type="ChEBI" id="CHEBI:58121"/>
    </ligand>
</feature>
<dbReference type="NCBIfam" id="TIGR00506">
    <property type="entry name" value="ribB"/>
    <property type="match status" value="1"/>
</dbReference>
<dbReference type="PATRIC" id="fig|1286106.3.peg.927"/>
<dbReference type="STRING" id="1286106.MPL1_04617"/>
<dbReference type="GO" id="GO:0009231">
    <property type="term" value="P:riboflavin biosynthetic process"/>
    <property type="evidence" value="ECO:0007669"/>
    <property type="project" value="UniProtKB-UniRule"/>
</dbReference>
<dbReference type="eggNOG" id="COG0108">
    <property type="taxonomic scope" value="Bacteria"/>
</dbReference>
<evidence type="ECO:0000256" key="14">
    <source>
        <dbReference type="HAMAP-Rule" id="MF_00180"/>
    </source>
</evidence>
<dbReference type="EC" id="4.1.99.12" evidence="7 14"/>
<dbReference type="HAMAP" id="MF_00180">
    <property type="entry name" value="RibB"/>
    <property type="match status" value="1"/>
</dbReference>
<organism evidence="16 17">
    <name type="scientific">Methylophaga lonarensis MPL</name>
    <dbReference type="NCBI Taxonomy" id="1286106"/>
    <lineage>
        <taxon>Bacteria</taxon>
        <taxon>Pseudomonadati</taxon>
        <taxon>Pseudomonadota</taxon>
        <taxon>Gammaproteobacteria</taxon>
        <taxon>Thiotrichales</taxon>
        <taxon>Piscirickettsiaceae</taxon>
        <taxon>Methylophaga</taxon>
    </lineage>
</organism>
<feature type="domain" description="GTP cyclohydrolase II" evidence="15">
    <location>
        <begin position="225"/>
        <end position="373"/>
    </location>
</feature>
<evidence type="ECO:0000256" key="4">
    <source>
        <dbReference type="ARBA" id="ARBA00004904"/>
    </source>
</evidence>
<comment type="subunit">
    <text evidence="14">Homodimer.</text>
</comment>
<dbReference type="InterPro" id="IPR017945">
    <property type="entry name" value="DHBP_synth_RibB-like_a/b_dom"/>
</dbReference>
<dbReference type="Proteomes" id="UP000012019">
    <property type="component" value="Unassembled WGS sequence"/>
</dbReference>
<protein>
    <recommendedName>
        <fullName evidence="8 14">3,4-dihydroxy-2-butanone 4-phosphate synthase</fullName>
        <shortName evidence="14">DHBP synthase</shortName>
        <ecNumber evidence="7 14">4.1.99.12</ecNumber>
    </recommendedName>
</protein>
<comment type="function">
    <text evidence="3 14">Catalyzes the conversion of D-ribulose 5-phosphate to formate and 3,4-dihydroxy-2-butanone 4-phosphate.</text>
</comment>
<evidence type="ECO:0000313" key="17">
    <source>
        <dbReference type="Proteomes" id="UP000012019"/>
    </source>
</evidence>
<dbReference type="FunFam" id="3.90.870.10:FF:000001">
    <property type="entry name" value="Riboflavin biosynthesis protein RibBA"/>
    <property type="match status" value="1"/>
</dbReference>
<dbReference type="PANTHER" id="PTHR21327">
    <property type="entry name" value="GTP CYCLOHYDROLASE II-RELATED"/>
    <property type="match status" value="1"/>
</dbReference>
<dbReference type="Pfam" id="PF00925">
    <property type="entry name" value="GTP_cyclohydro2"/>
    <property type="match status" value="1"/>
</dbReference>
<evidence type="ECO:0000256" key="6">
    <source>
        <dbReference type="ARBA" id="ARBA00008976"/>
    </source>
</evidence>
<comment type="similarity">
    <text evidence="14">Belongs to the DHBP synthase family.</text>
</comment>
<dbReference type="SUPFAM" id="SSF142695">
    <property type="entry name" value="RibA-like"/>
    <property type="match status" value="1"/>
</dbReference>
<dbReference type="InterPro" id="IPR032677">
    <property type="entry name" value="GTP_cyclohydro_II"/>
</dbReference>
<proteinExistence type="inferred from homology"/>
<dbReference type="GO" id="GO:0003935">
    <property type="term" value="F:GTP cyclohydrolase II activity"/>
    <property type="evidence" value="ECO:0007669"/>
    <property type="project" value="TreeGrafter"/>
</dbReference>
<dbReference type="AlphaFoldDB" id="M7P1Z9"/>
<dbReference type="GO" id="GO:0000287">
    <property type="term" value="F:magnesium ion binding"/>
    <property type="evidence" value="ECO:0007669"/>
    <property type="project" value="UniProtKB-UniRule"/>
</dbReference>
<dbReference type="PIRSF" id="PIRSF001259">
    <property type="entry name" value="RibA"/>
    <property type="match status" value="1"/>
</dbReference>
<evidence type="ECO:0000256" key="9">
    <source>
        <dbReference type="ARBA" id="ARBA00022619"/>
    </source>
</evidence>
<evidence type="ECO:0000256" key="3">
    <source>
        <dbReference type="ARBA" id="ARBA00002284"/>
    </source>
</evidence>
<dbReference type="InterPro" id="IPR036144">
    <property type="entry name" value="RibA-like_sf"/>
</dbReference>
<dbReference type="Gene3D" id="3.40.50.10990">
    <property type="entry name" value="GTP cyclohydrolase II"/>
    <property type="match status" value="1"/>
</dbReference>
<dbReference type="OrthoDB" id="9793111at2"/>
<evidence type="ECO:0000256" key="11">
    <source>
        <dbReference type="ARBA" id="ARBA00022842"/>
    </source>
</evidence>
<comment type="caution">
    <text evidence="16">The sequence shown here is derived from an EMBL/GenBank/DDBJ whole genome shotgun (WGS) entry which is preliminary data.</text>
</comment>
<dbReference type="SUPFAM" id="SSF55821">
    <property type="entry name" value="YrdC/RibB"/>
    <property type="match status" value="1"/>
</dbReference>
<feature type="binding site" evidence="14">
    <location>
        <begin position="155"/>
        <end position="159"/>
    </location>
    <ligand>
        <name>D-ribulose 5-phosphate</name>
        <dbReference type="ChEBI" id="CHEBI:58121"/>
    </ligand>
</feature>
<dbReference type="PANTHER" id="PTHR21327:SF34">
    <property type="entry name" value="3,4-DIHYDROXY-2-BUTANONE 4-PHOSPHATE SYNTHASE"/>
    <property type="match status" value="1"/>
</dbReference>
<keyword evidence="9 14" id="KW-0686">Riboflavin biosynthesis</keyword>
<evidence type="ECO:0000313" key="16">
    <source>
        <dbReference type="EMBL" id="EMR13497.1"/>
    </source>
</evidence>
<comment type="similarity">
    <text evidence="5">In the N-terminal section; belongs to the DHBP synthase family.</text>
</comment>
<feature type="binding site" evidence="14">
    <location>
        <position position="43"/>
    </location>
    <ligand>
        <name>Mg(2+)</name>
        <dbReference type="ChEBI" id="CHEBI:18420"/>
        <label>2</label>
    </ligand>
</feature>
<keyword evidence="11 14" id="KW-0460">Magnesium</keyword>
<keyword evidence="17" id="KW-1185">Reference proteome</keyword>
<dbReference type="InterPro" id="IPR000422">
    <property type="entry name" value="DHBP_synthase_RibB"/>
</dbReference>
<sequence length="392" mass="42744">MNSPNHSLHLPHSSHPDIAPVTEILAAIAAGEMVILIDDEDRENEGDIVIAADAVTAEHINFMARYARGLICLTLTEQRCKQLDLPLMVKHNRAQLTTNFTVSIEAAKGVTTGISTADRAHTVRVAVADNARATDIVRPGHIFPLMAQPGGVLARAGHTEAGCDVSRMAGRAPAAVICEIMNDDGSMARLPDLVDFARQHGLKIGTIADLIQYRHQTETLIVRESSRPIATAFGTFELTGFRDITTDKIHLALSYGDPAQQSSCLVRVHEPISLIELLDTEAHSHSWSVHDALQTIANEGAGVMILLRRDEAEADILRQLSQPDALLTASYELKDYGIGAQILRELGVKRMRLMTHPRKIPSMTGFGLSVDSYLLPQVHQSEEQHNLAALLV</sequence>
<feature type="binding site" evidence="14">
    <location>
        <begin position="42"/>
        <end position="43"/>
    </location>
    <ligand>
        <name>D-ribulose 5-phosphate</name>
        <dbReference type="ChEBI" id="CHEBI:58121"/>
    </ligand>
</feature>
<comment type="cofactor">
    <cofactor evidence="14">
        <name>Mg(2+)</name>
        <dbReference type="ChEBI" id="CHEBI:18420"/>
    </cofactor>
    <cofactor evidence="14">
        <name>Mn(2+)</name>
        <dbReference type="ChEBI" id="CHEBI:29035"/>
    </cofactor>
    <text evidence="14">Binds 2 divalent metal cations per subunit. Magnesium or manganese.</text>
</comment>
<dbReference type="EMBL" id="APHR01000021">
    <property type="protein sequence ID" value="EMR13497.1"/>
    <property type="molecule type" value="Genomic_DNA"/>
</dbReference>
<dbReference type="GO" id="GO:0005829">
    <property type="term" value="C:cytosol"/>
    <property type="evidence" value="ECO:0007669"/>
    <property type="project" value="TreeGrafter"/>
</dbReference>
<dbReference type="RefSeq" id="WP_009725941.1">
    <property type="nucleotide sequence ID" value="NZ_APHR01000021.1"/>
</dbReference>
<comment type="similarity">
    <text evidence="6">In the C-terminal section; belongs to the GTP cyclohydrolase II family.</text>
</comment>
<dbReference type="GO" id="GO:0030145">
    <property type="term" value="F:manganese ion binding"/>
    <property type="evidence" value="ECO:0007669"/>
    <property type="project" value="UniProtKB-UniRule"/>
</dbReference>
<evidence type="ECO:0000256" key="13">
    <source>
        <dbReference type="ARBA" id="ARBA00023239"/>
    </source>
</evidence>
<name>M7P1Z9_9GAMM</name>
<dbReference type="Pfam" id="PF00926">
    <property type="entry name" value="DHBP_synthase"/>
    <property type="match status" value="1"/>
</dbReference>
<feature type="site" description="Essential for catalytic activity" evidence="14">
    <location>
        <position position="179"/>
    </location>
</feature>
<comment type="pathway">
    <text evidence="4 14">Cofactor biosynthesis; riboflavin biosynthesis; 2-hydroxy-3-oxobutyl phosphate from D-ribulose 5-phosphate: step 1/1.</text>
</comment>
<gene>
    <name evidence="14" type="primary">ribB</name>
    <name evidence="16" type="ORF">MPL1_04617</name>
</gene>
<evidence type="ECO:0000256" key="5">
    <source>
        <dbReference type="ARBA" id="ARBA00005520"/>
    </source>
</evidence>
<dbReference type="Gene3D" id="3.90.870.10">
    <property type="entry name" value="DHBP synthase"/>
    <property type="match status" value="1"/>
</dbReference>
<keyword evidence="13 14" id="KW-0456">Lyase</keyword>
<reference evidence="16 17" key="1">
    <citation type="journal article" date="2013" name="Genome Announc.">
        <title>Draft Genome Sequence of Methylophaga lonarensis MPLT, a Haloalkaliphilic (Non-Methane-Utilizing) Methylotroph.</title>
        <authorList>
            <person name="Shetty S.A."/>
            <person name="Marathe N.P."/>
            <person name="Munot H."/>
            <person name="Antony C.P."/>
            <person name="Dhotre D.P."/>
            <person name="Murrell J.C."/>
            <person name="Shouche Y.S."/>
        </authorList>
    </citation>
    <scope>NUCLEOTIDE SEQUENCE [LARGE SCALE GENOMIC DNA]</scope>
    <source>
        <strain evidence="16 17">MPL</strain>
    </source>
</reference>
<dbReference type="NCBIfam" id="NF010626">
    <property type="entry name" value="PRK14019.1"/>
    <property type="match status" value="1"/>
</dbReference>
<evidence type="ECO:0000256" key="2">
    <source>
        <dbReference type="ARBA" id="ARBA00001936"/>
    </source>
</evidence>
<evidence type="ECO:0000259" key="15">
    <source>
        <dbReference type="Pfam" id="PF00925"/>
    </source>
</evidence>
<feature type="binding site" evidence="14">
    <location>
        <position position="158"/>
    </location>
    <ligand>
        <name>Mg(2+)</name>
        <dbReference type="ChEBI" id="CHEBI:18420"/>
        <label>2</label>
    </ligand>
</feature>
<evidence type="ECO:0000256" key="8">
    <source>
        <dbReference type="ARBA" id="ARBA00018836"/>
    </source>
</evidence>
<comment type="catalytic activity">
    <reaction evidence="1 14">
        <text>D-ribulose 5-phosphate = (2S)-2-hydroxy-3-oxobutyl phosphate + formate + H(+)</text>
        <dbReference type="Rhea" id="RHEA:18457"/>
        <dbReference type="ChEBI" id="CHEBI:15378"/>
        <dbReference type="ChEBI" id="CHEBI:15740"/>
        <dbReference type="ChEBI" id="CHEBI:58121"/>
        <dbReference type="ChEBI" id="CHEBI:58830"/>
        <dbReference type="EC" id="4.1.99.12"/>
    </reaction>
</comment>
<evidence type="ECO:0000256" key="10">
    <source>
        <dbReference type="ARBA" id="ARBA00022723"/>
    </source>
</evidence>
<evidence type="ECO:0000256" key="12">
    <source>
        <dbReference type="ARBA" id="ARBA00023211"/>
    </source>
</evidence>
<keyword evidence="12 14" id="KW-0464">Manganese</keyword>
<keyword evidence="10 14" id="KW-0479">Metal-binding</keyword>
<feature type="site" description="Essential for catalytic activity" evidence="14">
    <location>
        <position position="141"/>
    </location>
</feature>